<comment type="caution">
    <text evidence="3">The sequence shown here is derived from an EMBL/GenBank/DDBJ whole genome shotgun (WGS) entry which is preliminary data.</text>
</comment>
<dbReference type="EMBL" id="JBBXJM010000006">
    <property type="protein sequence ID" value="KAL1405717.1"/>
    <property type="molecule type" value="Genomic_DNA"/>
</dbReference>
<proteinExistence type="predicted"/>
<evidence type="ECO:0000313" key="4">
    <source>
        <dbReference type="Proteomes" id="UP001565368"/>
    </source>
</evidence>
<dbReference type="Gene3D" id="3.40.309.10">
    <property type="entry name" value="Aldehyde Dehydrogenase, Chain A, domain 2"/>
    <property type="match status" value="1"/>
</dbReference>
<dbReference type="GeneID" id="95988430"/>
<evidence type="ECO:0000313" key="3">
    <source>
        <dbReference type="EMBL" id="KAL1405717.1"/>
    </source>
</evidence>
<dbReference type="InterPro" id="IPR016162">
    <property type="entry name" value="Ald_DH_N"/>
</dbReference>
<dbReference type="SUPFAM" id="SSF53720">
    <property type="entry name" value="ALDH-like"/>
    <property type="match status" value="1"/>
</dbReference>
<keyword evidence="4" id="KW-1185">Reference proteome</keyword>
<dbReference type="InterPro" id="IPR015590">
    <property type="entry name" value="Aldehyde_DH_dom"/>
</dbReference>
<reference evidence="3 4" key="1">
    <citation type="submission" date="2023-08" db="EMBL/GenBank/DDBJ databases">
        <title>Annotated Genome Sequence of Vanrija albida AlHP1.</title>
        <authorList>
            <person name="Herzog R."/>
        </authorList>
    </citation>
    <scope>NUCLEOTIDE SEQUENCE [LARGE SCALE GENOMIC DNA]</scope>
    <source>
        <strain evidence="3 4">AlHP1</strain>
    </source>
</reference>
<dbReference type="InterPro" id="IPR050740">
    <property type="entry name" value="Aldehyde_DH_Superfamily"/>
</dbReference>
<evidence type="ECO:0000256" key="1">
    <source>
        <dbReference type="ARBA" id="ARBA00023002"/>
    </source>
</evidence>
<accession>A0ABR3PTD6</accession>
<dbReference type="InterPro" id="IPR016161">
    <property type="entry name" value="Ald_DH/histidinol_DH"/>
</dbReference>
<keyword evidence="1" id="KW-0560">Oxidoreductase</keyword>
<dbReference type="RefSeq" id="XP_069205661.1">
    <property type="nucleotide sequence ID" value="XM_069355820.1"/>
</dbReference>
<organism evidence="3 4">
    <name type="scientific">Vanrija albida</name>
    <dbReference type="NCBI Taxonomy" id="181172"/>
    <lineage>
        <taxon>Eukaryota</taxon>
        <taxon>Fungi</taxon>
        <taxon>Dikarya</taxon>
        <taxon>Basidiomycota</taxon>
        <taxon>Agaricomycotina</taxon>
        <taxon>Tremellomycetes</taxon>
        <taxon>Trichosporonales</taxon>
        <taxon>Trichosporonaceae</taxon>
        <taxon>Vanrija</taxon>
    </lineage>
</organism>
<dbReference type="PANTHER" id="PTHR43353:SF6">
    <property type="entry name" value="CYTOPLASMIC ALDEHYDE DEHYDROGENASE (EUROFUNG)"/>
    <property type="match status" value="1"/>
</dbReference>
<dbReference type="Gene3D" id="3.40.605.10">
    <property type="entry name" value="Aldehyde Dehydrogenase, Chain A, domain 1"/>
    <property type="match status" value="1"/>
</dbReference>
<dbReference type="PANTHER" id="PTHR43353">
    <property type="entry name" value="SUCCINATE-SEMIALDEHYDE DEHYDROGENASE, MITOCHONDRIAL"/>
    <property type="match status" value="1"/>
</dbReference>
<protein>
    <recommendedName>
        <fullName evidence="2">Aldehyde dehydrogenase domain-containing protein</fullName>
    </recommendedName>
</protein>
<dbReference type="Pfam" id="PF00171">
    <property type="entry name" value="Aldedh"/>
    <property type="match status" value="1"/>
</dbReference>
<name>A0ABR3PTD6_9TREE</name>
<gene>
    <name evidence="3" type="ORF">Q8F55_007387</name>
</gene>
<evidence type="ECO:0000259" key="2">
    <source>
        <dbReference type="Pfam" id="PF00171"/>
    </source>
</evidence>
<dbReference type="Proteomes" id="UP001565368">
    <property type="component" value="Unassembled WGS sequence"/>
</dbReference>
<dbReference type="InterPro" id="IPR016163">
    <property type="entry name" value="Ald_DH_C"/>
</dbReference>
<feature type="domain" description="Aldehyde dehydrogenase" evidence="2">
    <location>
        <begin position="17"/>
        <end position="480"/>
    </location>
</feature>
<sequence>MAIVVPNLIGEATPAPSATFDVVHPTLGRVHSVQRSSAADIEAAIATAHAALPAWRGTPLAERKDIILRAADLLTDPAESWASRLIEANVAETSSSEGWAAGLTGNTHNFMRALVEVADDALAPFEIKTSDSTCTLTREPYGVCLAMAAWNAVQVLTMRATVTPLLAGNTVVFKTSETTPYTQYIWAELLYAAGLPRNALTVVHVATEDAPALTAQLVSDRRVRHVNFTGSTRVGSIVAGLAGTHLKPVVMELGGKSGLLLLPDADIATAASHIIAGAFLNAGQICMSTERVFVPASAYDELVAALRKEWAGYGKKQARALFTERSAERVRGIVDDALAHGAADLIAEDRAAGADADAVSLFPTILGPVDTTMRLYTDESFGPTLALVVIPDAGRPEADVLDDMVAQANDTEYGLSSSVWGRDTARAAAVAGRIECGAVHVNGKTPADPPQVPHGGWKSSGWGRFNGVEGLRHFTQTRTVEVPDVHPGPLDLNSMDL</sequence>